<reference evidence="1" key="1">
    <citation type="journal article" date="2021" name="Environ. Microbiol.">
        <title>Gene family expansions and transcriptome signatures uncover fungal adaptations to wood decay.</title>
        <authorList>
            <person name="Hage H."/>
            <person name="Miyauchi S."/>
            <person name="Viragh M."/>
            <person name="Drula E."/>
            <person name="Min B."/>
            <person name="Chaduli D."/>
            <person name="Navarro D."/>
            <person name="Favel A."/>
            <person name="Norest M."/>
            <person name="Lesage-Meessen L."/>
            <person name="Balint B."/>
            <person name="Merenyi Z."/>
            <person name="de Eugenio L."/>
            <person name="Morin E."/>
            <person name="Martinez A.T."/>
            <person name="Baldrian P."/>
            <person name="Stursova M."/>
            <person name="Martinez M.J."/>
            <person name="Novotny C."/>
            <person name="Magnuson J.K."/>
            <person name="Spatafora J.W."/>
            <person name="Maurice S."/>
            <person name="Pangilinan J."/>
            <person name="Andreopoulos W."/>
            <person name="LaButti K."/>
            <person name="Hundley H."/>
            <person name="Na H."/>
            <person name="Kuo A."/>
            <person name="Barry K."/>
            <person name="Lipzen A."/>
            <person name="Henrissat B."/>
            <person name="Riley R."/>
            <person name="Ahrendt S."/>
            <person name="Nagy L.G."/>
            <person name="Grigoriev I.V."/>
            <person name="Martin F."/>
            <person name="Rosso M.N."/>
        </authorList>
    </citation>
    <scope>NUCLEOTIDE SEQUENCE</scope>
    <source>
        <strain evidence="1">CBS 384.51</strain>
    </source>
</reference>
<evidence type="ECO:0000313" key="2">
    <source>
        <dbReference type="Proteomes" id="UP001055072"/>
    </source>
</evidence>
<accession>A0ACB8UG55</accession>
<keyword evidence="2" id="KW-1185">Reference proteome</keyword>
<sequence length="520" mass="56408">MTVYNYVDSVNDNLLCCICRMPFIEPVTTRSCSHTFCRECISTALYLSQCCPIDRSPLTLDDLTPADPLLRNLVDELQVECPMRSAGCSFTGQRQLLDMHSRNDCHYVSVSCLDGLCDDVVLRKNGKHRDHAKGDGSQESPSPPESTKVVNCDGCHSQVMEADLTAHKDSCPDLLVECGQTIHGCSWKGPRRTLSDHLQICPYESIKGFLAVHDQKTSALSEENAVLRHKVTVMDGIIASLRRELSAVKAALGPWFRPDRCAAAGSHSGSSGDHVIHGVSLSRNGDAPGVFDNATFTGHARDGVYSPPVPTGPDDLASYFPEPEPDDWLPADYRSGSHESTTQPASQYPTVSTSQLVPQTTTQASSTNRSTALPHAPYTQTQLSAYTVLPPASPSQSAVAPLDISTSLEGSLLGLRESIVTLSGAVDSLGRRQDIALTAESMRTAEEIRSLRAIIHGLRMQVHSIIVDRNTQVAGHSGEESMLPWLPDPHDGPMPWMRVPFTPRYPLPSMSCTPGSAPKL</sequence>
<comment type="caution">
    <text evidence="1">The sequence shown here is derived from an EMBL/GenBank/DDBJ whole genome shotgun (WGS) entry which is preliminary data.</text>
</comment>
<dbReference type="Proteomes" id="UP001055072">
    <property type="component" value="Unassembled WGS sequence"/>
</dbReference>
<proteinExistence type="predicted"/>
<gene>
    <name evidence="1" type="ORF">BDY19DRAFT_1064390</name>
</gene>
<name>A0ACB8UG55_9APHY</name>
<evidence type="ECO:0000313" key="1">
    <source>
        <dbReference type="EMBL" id="KAI0093146.1"/>
    </source>
</evidence>
<dbReference type="EMBL" id="MU274902">
    <property type="protein sequence ID" value="KAI0093146.1"/>
    <property type="molecule type" value="Genomic_DNA"/>
</dbReference>
<organism evidence="1 2">
    <name type="scientific">Irpex rosettiformis</name>
    <dbReference type="NCBI Taxonomy" id="378272"/>
    <lineage>
        <taxon>Eukaryota</taxon>
        <taxon>Fungi</taxon>
        <taxon>Dikarya</taxon>
        <taxon>Basidiomycota</taxon>
        <taxon>Agaricomycotina</taxon>
        <taxon>Agaricomycetes</taxon>
        <taxon>Polyporales</taxon>
        <taxon>Irpicaceae</taxon>
        <taxon>Irpex</taxon>
    </lineage>
</organism>
<protein>
    <submittedName>
        <fullName evidence="1">Uncharacterized protein</fullName>
    </submittedName>
</protein>